<evidence type="ECO:0000256" key="7">
    <source>
        <dbReference type="SAM" id="Phobius"/>
    </source>
</evidence>
<evidence type="ECO:0000256" key="3">
    <source>
        <dbReference type="ARBA" id="ARBA00022519"/>
    </source>
</evidence>
<dbReference type="GO" id="GO:0016020">
    <property type="term" value="C:membrane"/>
    <property type="evidence" value="ECO:0007669"/>
    <property type="project" value="UniProtKB-SubCell"/>
</dbReference>
<feature type="transmembrane region" description="Helical" evidence="7">
    <location>
        <begin position="61"/>
        <end position="88"/>
    </location>
</feature>
<dbReference type="GO" id="GO:0004252">
    <property type="term" value="F:serine-type endopeptidase activity"/>
    <property type="evidence" value="ECO:0007669"/>
    <property type="project" value="InterPro"/>
</dbReference>
<sequence>MFNIPGIVAVLAIAMAVIHGVRTYLLSDAADLDVLELFAFVPVRYDATAGYHLAGGIGAEIWTFVTYAFLHATWMHFGVNMIWMVAFGTPVARRFGTPRFLAFFCVTAVAGAVAHLLTHANAMEPMIGASASISGLMAGAVRFAFAPGGSLSRQRGFNPDHMPAQSLGEALRDTRVLGFVGVWVVVNVLFGAGVDMPGAEGGNVAWQAHMGGFFAGLLLFSFFDPVPRRAPHEETAA</sequence>
<evidence type="ECO:0000259" key="8">
    <source>
        <dbReference type="Pfam" id="PF01694"/>
    </source>
</evidence>
<dbReference type="Pfam" id="PF01694">
    <property type="entry name" value="Rhomboid"/>
    <property type="match status" value="1"/>
</dbReference>
<feature type="domain" description="Peptidase S54 rhomboid" evidence="8">
    <location>
        <begin position="60"/>
        <end position="219"/>
    </location>
</feature>
<name>A0A917FJT4_9HYPH</name>
<accession>A0A917FJT4</accession>
<dbReference type="AlphaFoldDB" id="A0A917FJT4"/>
<dbReference type="SUPFAM" id="SSF144091">
    <property type="entry name" value="Rhomboid-like"/>
    <property type="match status" value="1"/>
</dbReference>
<dbReference type="Proteomes" id="UP000606044">
    <property type="component" value="Unassembled WGS sequence"/>
</dbReference>
<dbReference type="PANTHER" id="PTHR43066:SF26">
    <property type="entry name" value="RHOMBOID PROTEASE GLPG"/>
    <property type="match status" value="1"/>
</dbReference>
<proteinExistence type="predicted"/>
<feature type="transmembrane region" description="Helical" evidence="7">
    <location>
        <begin position="100"/>
        <end position="120"/>
    </location>
</feature>
<reference evidence="9" key="1">
    <citation type="journal article" date="2014" name="Int. J. Syst. Evol. Microbiol.">
        <title>Complete genome sequence of Corynebacterium casei LMG S-19264T (=DSM 44701T), isolated from a smear-ripened cheese.</title>
        <authorList>
            <consortium name="US DOE Joint Genome Institute (JGI-PGF)"/>
            <person name="Walter F."/>
            <person name="Albersmeier A."/>
            <person name="Kalinowski J."/>
            <person name="Ruckert C."/>
        </authorList>
    </citation>
    <scope>NUCLEOTIDE SEQUENCE</scope>
    <source>
        <strain evidence="9">CCM 7897</strain>
    </source>
</reference>
<protein>
    <recommendedName>
        <fullName evidence="8">Peptidase S54 rhomboid domain-containing protein</fullName>
    </recommendedName>
</protein>
<evidence type="ECO:0000256" key="4">
    <source>
        <dbReference type="ARBA" id="ARBA00022692"/>
    </source>
</evidence>
<gene>
    <name evidence="9" type="ORF">GCM10007301_51260</name>
</gene>
<evidence type="ECO:0000256" key="2">
    <source>
        <dbReference type="ARBA" id="ARBA00022475"/>
    </source>
</evidence>
<keyword evidence="5 7" id="KW-1133">Transmembrane helix</keyword>
<reference evidence="9" key="2">
    <citation type="submission" date="2020-09" db="EMBL/GenBank/DDBJ databases">
        <authorList>
            <person name="Sun Q."/>
            <person name="Sedlacek I."/>
        </authorList>
    </citation>
    <scope>NUCLEOTIDE SEQUENCE</scope>
    <source>
        <strain evidence="9">CCM 7897</strain>
    </source>
</reference>
<dbReference type="PANTHER" id="PTHR43066">
    <property type="entry name" value="RHOMBOID-RELATED PROTEIN"/>
    <property type="match status" value="1"/>
</dbReference>
<keyword evidence="4 7" id="KW-0812">Transmembrane</keyword>
<keyword evidence="3" id="KW-0997">Cell inner membrane</keyword>
<evidence type="ECO:0000256" key="5">
    <source>
        <dbReference type="ARBA" id="ARBA00022989"/>
    </source>
</evidence>
<evidence type="ECO:0000256" key="1">
    <source>
        <dbReference type="ARBA" id="ARBA00004141"/>
    </source>
</evidence>
<feature type="transmembrane region" description="Helical" evidence="7">
    <location>
        <begin position="126"/>
        <end position="145"/>
    </location>
</feature>
<feature type="transmembrane region" description="Helical" evidence="7">
    <location>
        <begin position="176"/>
        <end position="194"/>
    </location>
</feature>
<organism evidence="9 10">
    <name type="scientific">Azorhizobium oxalatiphilum</name>
    <dbReference type="NCBI Taxonomy" id="980631"/>
    <lineage>
        <taxon>Bacteria</taxon>
        <taxon>Pseudomonadati</taxon>
        <taxon>Pseudomonadota</taxon>
        <taxon>Alphaproteobacteria</taxon>
        <taxon>Hyphomicrobiales</taxon>
        <taxon>Xanthobacteraceae</taxon>
        <taxon>Azorhizobium</taxon>
    </lineage>
</organism>
<keyword evidence="2" id="KW-1003">Cell membrane</keyword>
<comment type="subcellular location">
    <subcellularLocation>
        <location evidence="1">Membrane</location>
        <topology evidence="1">Multi-pass membrane protein</topology>
    </subcellularLocation>
</comment>
<keyword evidence="6 7" id="KW-0472">Membrane</keyword>
<feature type="transmembrane region" description="Helical" evidence="7">
    <location>
        <begin position="206"/>
        <end position="223"/>
    </location>
</feature>
<evidence type="ECO:0000256" key="6">
    <source>
        <dbReference type="ARBA" id="ARBA00023136"/>
    </source>
</evidence>
<keyword evidence="10" id="KW-1185">Reference proteome</keyword>
<dbReference type="EMBL" id="BMCT01000010">
    <property type="protein sequence ID" value="GGF85093.1"/>
    <property type="molecule type" value="Genomic_DNA"/>
</dbReference>
<evidence type="ECO:0000313" key="10">
    <source>
        <dbReference type="Proteomes" id="UP000606044"/>
    </source>
</evidence>
<dbReference type="Gene3D" id="1.20.1540.10">
    <property type="entry name" value="Rhomboid-like"/>
    <property type="match status" value="1"/>
</dbReference>
<evidence type="ECO:0000313" key="9">
    <source>
        <dbReference type="EMBL" id="GGF85093.1"/>
    </source>
</evidence>
<dbReference type="InterPro" id="IPR035952">
    <property type="entry name" value="Rhomboid-like_sf"/>
</dbReference>
<comment type="caution">
    <text evidence="9">The sequence shown here is derived from an EMBL/GenBank/DDBJ whole genome shotgun (WGS) entry which is preliminary data.</text>
</comment>
<dbReference type="InterPro" id="IPR022764">
    <property type="entry name" value="Peptidase_S54_rhomboid_dom"/>
</dbReference>